<name>A0A183LIG9_9TREM</name>
<dbReference type="WBParaSite" id="SMRG1_18100.1">
    <property type="protein sequence ID" value="SMRG1_18100.1"/>
    <property type="gene ID" value="SMRG1_18100"/>
</dbReference>
<reference evidence="4" key="2">
    <citation type="submission" date="2023-11" db="UniProtKB">
        <authorList>
            <consortium name="WormBaseParasite"/>
        </authorList>
    </citation>
    <scope>IDENTIFICATION</scope>
</reference>
<feature type="transmembrane region" description="Helical" evidence="1">
    <location>
        <begin position="87"/>
        <end position="107"/>
    </location>
</feature>
<evidence type="ECO:0000313" key="4">
    <source>
        <dbReference type="WBParaSite" id="SMRG1_18100.1"/>
    </source>
</evidence>
<protein>
    <submittedName>
        <fullName evidence="4">Syndecan/Neurexin domain-containing protein</fullName>
    </submittedName>
</protein>
<proteinExistence type="predicted"/>
<feature type="transmembrane region" description="Helical" evidence="1">
    <location>
        <begin position="5"/>
        <end position="23"/>
    </location>
</feature>
<sequence length="154" mass="17000">MLSLLMYRILFIFFDILSFNNYSTNGFILHLPLSISNLSTSQLPDKSLYTEDLTINNTNFFNESILEKTHQNQTEEIDEELFVKGSAGVWVISVMSGTCILTIAFIVRGLFSRAEAFHDGTENHHGTDINGGFIGGNGFASGGADMGFLTTNMV</sequence>
<evidence type="ECO:0000256" key="1">
    <source>
        <dbReference type="SAM" id="Phobius"/>
    </source>
</evidence>
<dbReference type="OrthoDB" id="6281811at2759"/>
<evidence type="ECO:0000313" key="2">
    <source>
        <dbReference type="EMBL" id="VDO58583.1"/>
    </source>
</evidence>
<keyword evidence="1" id="KW-1133">Transmembrane helix</keyword>
<keyword evidence="1" id="KW-0472">Membrane</keyword>
<dbReference type="Proteomes" id="UP000050790">
    <property type="component" value="Unassembled WGS sequence"/>
</dbReference>
<dbReference type="Proteomes" id="UP000277204">
    <property type="component" value="Unassembled WGS sequence"/>
</dbReference>
<evidence type="ECO:0000313" key="3">
    <source>
        <dbReference type="Proteomes" id="UP000277204"/>
    </source>
</evidence>
<gene>
    <name evidence="2" type="ORF">SMRZ_LOCUS3594</name>
</gene>
<reference evidence="2 3" key="1">
    <citation type="submission" date="2018-11" db="EMBL/GenBank/DDBJ databases">
        <authorList>
            <consortium name="Pathogen Informatics"/>
        </authorList>
    </citation>
    <scope>NUCLEOTIDE SEQUENCE [LARGE SCALE GENOMIC DNA]</scope>
    <source>
        <strain evidence="2 3">Zambia</strain>
    </source>
</reference>
<dbReference type="AlphaFoldDB" id="A0A183LIG9"/>
<organism evidence="2 3">
    <name type="scientific">Schistosoma margrebowiei</name>
    <dbReference type="NCBI Taxonomy" id="48269"/>
    <lineage>
        <taxon>Eukaryota</taxon>
        <taxon>Metazoa</taxon>
        <taxon>Spiralia</taxon>
        <taxon>Lophotrochozoa</taxon>
        <taxon>Platyhelminthes</taxon>
        <taxon>Trematoda</taxon>
        <taxon>Digenea</taxon>
        <taxon>Strigeidida</taxon>
        <taxon>Schistosomatoidea</taxon>
        <taxon>Schistosomatidae</taxon>
        <taxon>Schistosoma</taxon>
    </lineage>
</organism>
<dbReference type="EMBL" id="UZAI01001049">
    <property type="protein sequence ID" value="VDO58583.1"/>
    <property type="molecule type" value="Genomic_DNA"/>
</dbReference>
<keyword evidence="1" id="KW-0812">Transmembrane</keyword>
<accession>A0A183LIG9</accession>
<keyword evidence="3" id="KW-1185">Reference proteome</keyword>